<protein>
    <submittedName>
        <fullName evidence="2">Uncharacterized protein</fullName>
    </submittedName>
</protein>
<keyword evidence="1" id="KW-0813">Transport</keyword>
<name>A0A8T2ZJB1_POPDE</name>
<dbReference type="InterPro" id="IPR033961">
    <property type="entry name" value="Exo84"/>
</dbReference>
<evidence type="ECO:0000313" key="2">
    <source>
        <dbReference type="EMBL" id="KAH8517486.1"/>
    </source>
</evidence>
<comment type="caution">
    <text evidence="2">The sequence shown here is derived from an EMBL/GenBank/DDBJ whole genome shotgun (WGS) entry which is preliminary data.</text>
</comment>
<dbReference type="GO" id="GO:0008104">
    <property type="term" value="P:intracellular protein localization"/>
    <property type="evidence" value="ECO:0007669"/>
    <property type="project" value="TreeGrafter"/>
</dbReference>
<accession>A0A8T2ZJB1</accession>
<sequence>MGILEMEEENLEECWLNHAICHRMFQCYTKYVKVILQQSAEALSFSYREWKTRFAESKPFAVSSAKYVMKVSEVSSRLSTAVESVQFEMFFCSLLESQRLVLRPSLIEHIHPCLEEVLDQIHVDHFKKVFFISQQLMLGFRIDIFCQLLFYGCWATNRILPAHQQP</sequence>
<dbReference type="EMBL" id="JACEGQ020000002">
    <property type="protein sequence ID" value="KAH8517486.1"/>
    <property type="molecule type" value="Genomic_DNA"/>
</dbReference>
<keyword evidence="3" id="KW-1185">Reference proteome</keyword>
<proteinExistence type="predicted"/>
<reference evidence="2" key="1">
    <citation type="journal article" date="2021" name="J. Hered.">
        <title>Genome Assembly of Salicaceae Populus deltoides (Eastern Cottonwood) I-69 Based on Nanopore Sequencing and Hi-C Technologies.</title>
        <authorList>
            <person name="Bai S."/>
            <person name="Wu H."/>
            <person name="Zhang J."/>
            <person name="Pan Z."/>
            <person name="Zhao W."/>
            <person name="Li Z."/>
            <person name="Tong C."/>
        </authorList>
    </citation>
    <scope>NUCLEOTIDE SEQUENCE</scope>
    <source>
        <tissue evidence="2">Leaf</tissue>
    </source>
</reference>
<dbReference type="GO" id="GO:0006893">
    <property type="term" value="P:Golgi to plasma membrane transport"/>
    <property type="evidence" value="ECO:0007669"/>
    <property type="project" value="TreeGrafter"/>
</dbReference>
<dbReference type="GO" id="GO:0006887">
    <property type="term" value="P:exocytosis"/>
    <property type="evidence" value="ECO:0007669"/>
    <property type="project" value="InterPro"/>
</dbReference>
<dbReference type="GO" id="GO:0000145">
    <property type="term" value="C:exocyst"/>
    <property type="evidence" value="ECO:0007669"/>
    <property type="project" value="InterPro"/>
</dbReference>
<dbReference type="AlphaFoldDB" id="A0A8T2ZJB1"/>
<evidence type="ECO:0000313" key="3">
    <source>
        <dbReference type="Proteomes" id="UP000807159"/>
    </source>
</evidence>
<evidence type="ECO:0000256" key="1">
    <source>
        <dbReference type="ARBA" id="ARBA00022448"/>
    </source>
</evidence>
<dbReference type="Proteomes" id="UP000807159">
    <property type="component" value="Chromosome 2"/>
</dbReference>
<gene>
    <name evidence="2" type="ORF">H0E87_005425</name>
</gene>
<organism evidence="2 3">
    <name type="scientific">Populus deltoides</name>
    <name type="common">Eastern poplar</name>
    <name type="synonym">Eastern cottonwood</name>
    <dbReference type="NCBI Taxonomy" id="3696"/>
    <lineage>
        <taxon>Eukaryota</taxon>
        <taxon>Viridiplantae</taxon>
        <taxon>Streptophyta</taxon>
        <taxon>Embryophyta</taxon>
        <taxon>Tracheophyta</taxon>
        <taxon>Spermatophyta</taxon>
        <taxon>Magnoliopsida</taxon>
        <taxon>eudicotyledons</taxon>
        <taxon>Gunneridae</taxon>
        <taxon>Pentapetalae</taxon>
        <taxon>rosids</taxon>
        <taxon>fabids</taxon>
        <taxon>Malpighiales</taxon>
        <taxon>Salicaceae</taxon>
        <taxon>Saliceae</taxon>
        <taxon>Populus</taxon>
    </lineage>
</organism>
<dbReference type="PANTHER" id="PTHR21426">
    <property type="entry name" value="EXOCYST COMPLEX COMPONENT 8"/>
    <property type="match status" value="1"/>
</dbReference>
<dbReference type="PANTHER" id="PTHR21426:SF13">
    <property type="entry name" value="OS08G0566700 PROTEIN"/>
    <property type="match status" value="1"/>
</dbReference>